<evidence type="ECO:0000256" key="1">
    <source>
        <dbReference type="ARBA" id="ARBA00022936"/>
    </source>
</evidence>
<dbReference type="AlphaFoldDB" id="G1U060"/>
<dbReference type="STRING" id="9986.ENSOCUP00000022738"/>
<dbReference type="InParanoid" id="G1U060"/>
<dbReference type="GO" id="GO:0005829">
    <property type="term" value="C:cytosol"/>
    <property type="evidence" value="ECO:0007669"/>
    <property type="project" value="TreeGrafter"/>
</dbReference>
<reference evidence="4" key="3">
    <citation type="submission" date="2025-09" db="UniProtKB">
        <authorList>
            <consortium name="Ensembl"/>
        </authorList>
    </citation>
    <scope>IDENTIFICATION</scope>
    <source>
        <strain evidence="4">Thorbecke</strain>
    </source>
</reference>
<organism evidence="4 5">
    <name type="scientific">Oryctolagus cuniculus</name>
    <name type="common">Rabbit</name>
    <dbReference type="NCBI Taxonomy" id="9986"/>
    <lineage>
        <taxon>Eukaryota</taxon>
        <taxon>Metazoa</taxon>
        <taxon>Chordata</taxon>
        <taxon>Craniata</taxon>
        <taxon>Vertebrata</taxon>
        <taxon>Euteleostomi</taxon>
        <taxon>Mammalia</taxon>
        <taxon>Eutheria</taxon>
        <taxon>Euarchontoglires</taxon>
        <taxon>Glires</taxon>
        <taxon>Lagomorpha</taxon>
        <taxon>Leporidae</taxon>
        <taxon>Oryctolagus</taxon>
    </lineage>
</organism>
<dbReference type="Ensembl" id="ENSOCUT00000023232.2">
    <property type="protein sequence ID" value="ENSOCUP00000022738.2"/>
    <property type="gene ID" value="ENSOCUG00000025714.2"/>
</dbReference>
<dbReference type="FunFam" id="1.25.40.540:FF:000003">
    <property type="entry name" value="Immunoglobulin (CD79A)-binding protein 1"/>
    <property type="match status" value="1"/>
</dbReference>
<keyword evidence="1" id="KW-0075">B-cell activation</keyword>
<dbReference type="GO" id="GO:0051721">
    <property type="term" value="F:protein phosphatase 2A binding"/>
    <property type="evidence" value="ECO:0007669"/>
    <property type="project" value="TreeGrafter"/>
</dbReference>
<name>G1U060_RABIT</name>
<evidence type="ECO:0000256" key="3">
    <source>
        <dbReference type="SAM" id="MobiDB-lite"/>
    </source>
</evidence>
<dbReference type="Gene3D" id="1.25.40.540">
    <property type="entry name" value="TAP42-like family"/>
    <property type="match status" value="1"/>
</dbReference>
<dbReference type="GO" id="GO:0042113">
    <property type="term" value="P:B cell activation"/>
    <property type="evidence" value="ECO:0007669"/>
    <property type="project" value="UniProtKB-KW"/>
</dbReference>
<dbReference type="Proteomes" id="UP000001811">
    <property type="component" value="Unplaced"/>
</dbReference>
<protein>
    <recommendedName>
        <fullName evidence="6">Immunoglobulin binding protein 1</fullName>
    </recommendedName>
</protein>
<dbReference type="PANTHER" id="PTHR10933">
    <property type="entry name" value="IMMUNOGLOBULIN-BINDING PROTEIN 1"/>
    <property type="match status" value="1"/>
</dbReference>
<proteinExistence type="inferred from homology"/>
<dbReference type="PaxDb" id="9986-ENSOCUP00000022738"/>
<feature type="compositionally biased region" description="Basic and acidic residues" evidence="3">
    <location>
        <begin position="306"/>
        <end position="317"/>
    </location>
</feature>
<evidence type="ECO:0000256" key="2">
    <source>
        <dbReference type="ARBA" id="ARBA00034730"/>
    </source>
</evidence>
<evidence type="ECO:0008006" key="6">
    <source>
        <dbReference type="Google" id="ProtNLM"/>
    </source>
</evidence>
<comment type="similarity">
    <text evidence="2">Belongs to the IGBP1/TAP42 family.</text>
</comment>
<reference evidence="4 5" key="1">
    <citation type="journal article" date="2011" name="Nature">
        <title>A high-resolution map of human evolutionary constraint using 29 mammals.</title>
        <authorList>
            <person name="Lindblad-Toh K."/>
            <person name="Garber M."/>
            <person name="Zuk O."/>
            <person name="Lin M.F."/>
            <person name="Parker B.J."/>
            <person name="Washietl S."/>
            <person name="Kheradpour P."/>
            <person name="Ernst J."/>
            <person name="Jordan G."/>
            <person name="Mauceli E."/>
            <person name="Ward L.D."/>
            <person name="Lowe C.B."/>
            <person name="Holloway A.K."/>
            <person name="Clamp M."/>
            <person name="Gnerre S."/>
            <person name="Alfoldi J."/>
            <person name="Beal K."/>
            <person name="Chang J."/>
            <person name="Clawson H."/>
            <person name="Cuff J."/>
            <person name="Di Palma F."/>
            <person name="Fitzgerald S."/>
            <person name="Flicek P."/>
            <person name="Guttman M."/>
            <person name="Hubisz M.J."/>
            <person name="Jaffe D.B."/>
            <person name="Jungreis I."/>
            <person name="Kent W.J."/>
            <person name="Kostka D."/>
            <person name="Lara M."/>
            <person name="Martins A.L."/>
            <person name="Massingham T."/>
            <person name="Moltke I."/>
            <person name="Raney B.J."/>
            <person name="Rasmussen M.D."/>
            <person name="Robinson J."/>
            <person name="Stark A."/>
            <person name="Vilella A.J."/>
            <person name="Wen J."/>
            <person name="Xie X."/>
            <person name="Zody M.C."/>
            <person name="Baldwin J."/>
            <person name="Bloom T."/>
            <person name="Chin C.W."/>
            <person name="Heiman D."/>
            <person name="Nicol R."/>
            <person name="Nusbaum C."/>
            <person name="Young S."/>
            <person name="Wilkinson J."/>
            <person name="Worley K.C."/>
            <person name="Kovar C.L."/>
            <person name="Muzny D.M."/>
            <person name="Gibbs R.A."/>
            <person name="Cree A."/>
            <person name="Dihn H.H."/>
            <person name="Fowler G."/>
            <person name="Jhangiani S."/>
            <person name="Joshi V."/>
            <person name="Lee S."/>
            <person name="Lewis L.R."/>
            <person name="Nazareth L.V."/>
            <person name="Okwuonu G."/>
            <person name="Santibanez J."/>
            <person name="Warren W.C."/>
            <person name="Mardis E.R."/>
            <person name="Weinstock G.M."/>
            <person name="Wilson R.K."/>
            <person name="Delehaunty K."/>
            <person name="Dooling D."/>
            <person name="Fronik C."/>
            <person name="Fulton L."/>
            <person name="Fulton B."/>
            <person name="Graves T."/>
            <person name="Minx P."/>
            <person name="Sodergren E."/>
            <person name="Birney E."/>
            <person name="Margulies E.H."/>
            <person name="Herrero J."/>
            <person name="Green E.D."/>
            <person name="Haussler D."/>
            <person name="Siepel A."/>
            <person name="Goldman N."/>
            <person name="Pollard K.S."/>
            <person name="Pedersen J.S."/>
            <person name="Lander E.S."/>
            <person name="Kellis M."/>
        </authorList>
    </citation>
    <scope>NUCLEOTIDE SEQUENCE [LARGE SCALE GENOMIC DNA]</scope>
    <source>
        <strain evidence="5">Thorbecke</strain>
    </source>
</reference>
<evidence type="ECO:0000313" key="4">
    <source>
        <dbReference type="Ensembl" id="ENSOCUP00000022738.2"/>
    </source>
</evidence>
<dbReference type="Pfam" id="PF04177">
    <property type="entry name" value="TAP42"/>
    <property type="match status" value="1"/>
</dbReference>
<dbReference type="GeneTree" id="ENSGT00390000002414"/>
<dbReference type="InterPro" id="IPR007304">
    <property type="entry name" value="TAP46-like"/>
</dbReference>
<dbReference type="eggNOG" id="KOG2830">
    <property type="taxonomic scope" value="Eukaryota"/>
</dbReference>
<dbReference type="PANTHER" id="PTHR10933:SF9">
    <property type="entry name" value="IMMUNOGLOBULIN-BINDING PROTEIN 1"/>
    <property type="match status" value="1"/>
</dbReference>
<accession>G1U060</accession>
<sequence>MAASADKALPLRLPELFEAGRRLLEQAEAAAEPSGSQAVQDAVAEGLELLGKAADMLSLLDLFSRNEDVEDIASADLKYLLLPALQGALTVKQVRPGERLAHLQQAREHFLNYLTQCRHYRLAEFPLPGTRAGAAERSAAAPAAARPGLEAMASQREAKIERYRQRKEAESRLAALKRAVESGQAADERVREYHLLHLRRWAGISLDEIESIDQEMEILREKDSAGEAAAPPASRQERPPVKPFILTRNVTQAKVFGAGYPSLATMTVNDWYEQHQKFGALPDQGIAKETPEPSDTEIDSILEQQDTGRQEEEHGENTTEQGVGGDWKGTQARGCGN</sequence>
<keyword evidence="5" id="KW-1185">Reference proteome</keyword>
<feature type="region of interest" description="Disordered" evidence="3">
    <location>
        <begin position="282"/>
        <end position="337"/>
    </location>
</feature>
<evidence type="ECO:0000313" key="5">
    <source>
        <dbReference type="Proteomes" id="UP000001811"/>
    </source>
</evidence>
<feature type="region of interest" description="Disordered" evidence="3">
    <location>
        <begin position="222"/>
        <end position="243"/>
    </location>
</feature>
<dbReference type="SMR" id="G1U060"/>
<dbReference type="GO" id="GO:0035303">
    <property type="term" value="P:regulation of dephosphorylation"/>
    <property type="evidence" value="ECO:0007669"/>
    <property type="project" value="TreeGrafter"/>
</dbReference>
<dbReference type="Bgee" id="ENSOCUG00000025714">
    <property type="expression patterns" value="Expressed in testis and 8 other cell types or tissues"/>
</dbReference>
<reference evidence="4" key="2">
    <citation type="submission" date="2025-08" db="UniProtKB">
        <authorList>
            <consortium name="Ensembl"/>
        </authorList>
    </citation>
    <scope>IDENTIFICATION</scope>
    <source>
        <strain evidence="4">Thorbecke</strain>
    </source>
</reference>
<dbReference type="GO" id="GO:0009966">
    <property type="term" value="P:regulation of signal transduction"/>
    <property type="evidence" value="ECO:0007669"/>
    <property type="project" value="InterPro"/>
</dbReference>
<dbReference type="InterPro" id="IPR038511">
    <property type="entry name" value="TAP42/TAP46-like_sf"/>
</dbReference>
<dbReference type="HOGENOM" id="CLU_041824_1_0_1"/>